<feature type="domain" description="Fucosyltransferase N-terminal" evidence="15">
    <location>
        <begin position="122"/>
        <end position="162"/>
    </location>
</feature>
<dbReference type="Gene3D" id="3.40.50.11660">
    <property type="entry name" value="Glycosyl transferase family 10, C-terminal domain"/>
    <property type="match status" value="1"/>
</dbReference>
<evidence type="ECO:0000256" key="11">
    <source>
        <dbReference type="ARBA" id="ARBA00023180"/>
    </source>
</evidence>
<dbReference type="GO" id="GO:0008417">
    <property type="term" value="F:fucosyltransferase activity"/>
    <property type="evidence" value="ECO:0007669"/>
    <property type="project" value="InterPro"/>
</dbReference>
<keyword evidence="11" id="KW-0325">Glycoprotein</keyword>
<evidence type="ECO:0000256" key="8">
    <source>
        <dbReference type="ARBA" id="ARBA00022989"/>
    </source>
</evidence>
<organism evidence="16 17">
    <name type="scientific">Artemia franciscana</name>
    <name type="common">Brine shrimp</name>
    <name type="synonym">Artemia sanfranciscana</name>
    <dbReference type="NCBI Taxonomy" id="6661"/>
    <lineage>
        <taxon>Eukaryota</taxon>
        <taxon>Metazoa</taxon>
        <taxon>Ecdysozoa</taxon>
        <taxon>Arthropoda</taxon>
        <taxon>Crustacea</taxon>
        <taxon>Branchiopoda</taxon>
        <taxon>Anostraca</taxon>
        <taxon>Artemiidae</taxon>
        <taxon>Artemia</taxon>
    </lineage>
</organism>
<dbReference type="InterPro" id="IPR038577">
    <property type="entry name" value="GT10-like_C_sf"/>
</dbReference>
<evidence type="ECO:0000256" key="13">
    <source>
        <dbReference type="SAM" id="MobiDB-lite"/>
    </source>
</evidence>
<evidence type="ECO:0000256" key="6">
    <source>
        <dbReference type="ARBA" id="ARBA00022692"/>
    </source>
</evidence>
<comment type="subcellular location">
    <subcellularLocation>
        <location evidence="1 12">Golgi apparatus</location>
        <location evidence="1 12">Golgi stack membrane</location>
        <topology evidence="1 12">Single-pass type II membrane protein</topology>
    </subcellularLocation>
</comment>
<evidence type="ECO:0000256" key="9">
    <source>
        <dbReference type="ARBA" id="ARBA00023034"/>
    </source>
</evidence>
<feature type="region of interest" description="Disordered" evidence="13">
    <location>
        <begin position="24"/>
        <end position="46"/>
    </location>
</feature>
<dbReference type="AlphaFoldDB" id="A0AA88LBP2"/>
<reference evidence="16" key="1">
    <citation type="submission" date="2023-07" db="EMBL/GenBank/DDBJ databases">
        <title>Chromosome-level genome assembly of Artemia franciscana.</title>
        <authorList>
            <person name="Jo E."/>
        </authorList>
    </citation>
    <scope>NUCLEOTIDE SEQUENCE</scope>
    <source>
        <tissue evidence="16">Whole body</tissue>
    </source>
</reference>
<comment type="pathway">
    <text evidence="2">Protein modification; protein glycosylation.</text>
</comment>
<keyword evidence="8" id="KW-1133">Transmembrane helix</keyword>
<evidence type="ECO:0000256" key="3">
    <source>
        <dbReference type="ARBA" id="ARBA00008919"/>
    </source>
</evidence>
<dbReference type="SUPFAM" id="SSF53756">
    <property type="entry name" value="UDP-Glycosyltransferase/glycogen phosphorylase"/>
    <property type="match status" value="1"/>
</dbReference>
<evidence type="ECO:0000313" key="17">
    <source>
        <dbReference type="Proteomes" id="UP001187531"/>
    </source>
</evidence>
<keyword evidence="17" id="KW-1185">Reference proteome</keyword>
<evidence type="ECO:0000313" key="16">
    <source>
        <dbReference type="EMBL" id="KAK2720284.1"/>
    </source>
</evidence>
<dbReference type="GO" id="GO:0032580">
    <property type="term" value="C:Golgi cisterna membrane"/>
    <property type="evidence" value="ECO:0007669"/>
    <property type="project" value="UniProtKB-SubCell"/>
</dbReference>
<keyword evidence="7" id="KW-0735">Signal-anchor</keyword>
<dbReference type="PANTHER" id="PTHR48438">
    <property type="entry name" value="ALPHA-(1,3)-FUCOSYLTRANSFERASE C-RELATED"/>
    <property type="match status" value="1"/>
</dbReference>
<dbReference type="Pfam" id="PF00852">
    <property type="entry name" value="Glyco_transf_10"/>
    <property type="match status" value="1"/>
</dbReference>
<name>A0AA88LBP2_ARTSF</name>
<evidence type="ECO:0000256" key="4">
    <source>
        <dbReference type="ARBA" id="ARBA00022676"/>
    </source>
</evidence>
<accession>A0AA88LBP2</accession>
<evidence type="ECO:0000259" key="14">
    <source>
        <dbReference type="Pfam" id="PF00852"/>
    </source>
</evidence>
<comment type="similarity">
    <text evidence="3 12">Belongs to the glycosyltransferase 10 family.</text>
</comment>
<proteinExistence type="inferred from homology"/>
<feature type="domain" description="Fucosyltransferase C-terminal" evidence="14">
    <location>
        <begin position="183"/>
        <end position="357"/>
    </location>
</feature>
<evidence type="ECO:0000256" key="5">
    <source>
        <dbReference type="ARBA" id="ARBA00022679"/>
    </source>
</evidence>
<keyword evidence="6 12" id="KW-0812">Transmembrane</keyword>
<keyword evidence="4 12" id="KW-0328">Glycosyltransferase</keyword>
<evidence type="ECO:0000259" key="15">
    <source>
        <dbReference type="Pfam" id="PF17039"/>
    </source>
</evidence>
<evidence type="ECO:0000256" key="10">
    <source>
        <dbReference type="ARBA" id="ARBA00023136"/>
    </source>
</evidence>
<feature type="non-terminal residue" evidence="16">
    <location>
        <position position="385"/>
    </location>
</feature>
<protein>
    <recommendedName>
        <fullName evidence="12">Fucosyltransferase</fullName>
        <ecNumber evidence="12">2.4.1.-</ecNumber>
    </recommendedName>
</protein>
<sequence>YKLTISSLFFFKVGQSDNWSWNSAADNGKIQDSEEQPSEDESKRKPLLAESESVGWMNRKLVVETNSTLKDLFNSINEKLWFFENGTYRPEIGDLYDPVWPCPSCGSRIAEQLMIGPPEAEEPKVWIMYMLESPLNTPRVKYQNVINWTATYRMDSDVMAPYESWQYYNPEIKSLPQTVNFAANKTKKVAWFVSNCAAKNNRLEYAKELQKHFEVDIYGGCGTKTCPRKNKDCFAMLQKDYKFYLAFENSNCRDYITEKFFVNGLMNGILPIVMGAPKEDYEKAAPANSFIHVDDYSSPKELAEYLKALDADDSLYNKHFEWRGTGEFINTYFWCRLCAMLHLNPLPEKVYTDYDEWWKGKLSCTSKPWRDLPEYKKSSLQKPKR</sequence>
<dbReference type="EMBL" id="JAVRJZ010000007">
    <property type="protein sequence ID" value="KAK2720284.1"/>
    <property type="molecule type" value="Genomic_DNA"/>
</dbReference>
<evidence type="ECO:0000256" key="7">
    <source>
        <dbReference type="ARBA" id="ARBA00022968"/>
    </source>
</evidence>
<evidence type="ECO:0000256" key="1">
    <source>
        <dbReference type="ARBA" id="ARBA00004447"/>
    </source>
</evidence>
<dbReference type="Proteomes" id="UP001187531">
    <property type="component" value="Unassembled WGS sequence"/>
</dbReference>
<dbReference type="Pfam" id="PF17039">
    <property type="entry name" value="Glyco_tran_10_N"/>
    <property type="match status" value="1"/>
</dbReference>
<keyword evidence="9 12" id="KW-0333">Golgi apparatus</keyword>
<evidence type="ECO:0000256" key="2">
    <source>
        <dbReference type="ARBA" id="ARBA00004922"/>
    </source>
</evidence>
<keyword evidence="10" id="KW-0472">Membrane</keyword>
<evidence type="ECO:0000256" key="12">
    <source>
        <dbReference type="RuleBase" id="RU003832"/>
    </source>
</evidence>
<keyword evidence="5 12" id="KW-0808">Transferase</keyword>
<dbReference type="FunFam" id="3.40.50.11660:FF:000004">
    <property type="entry name" value="Glycoprotein 3-alpha-L-fucosyltransferase A"/>
    <property type="match status" value="1"/>
</dbReference>
<dbReference type="InterPro" id="IPR055270">
    <property type="entry name" value="Glyco_tran_10_C"/>
</dbReference>
<dbReference type="PANTHER" id="PTHR48438:SF1">
    <property type="entry name" value="ALPHA-(1,3)-FUCOSYLTRANSFERASE C-RELATED"/>
    <property type="match status" value="1"/>
</dbReference>
<dbReference type="InterPro" id="IPR031481">
    <property type="entry name" value="Glyco_tran_10_N"/>
</dbReference>
<dbReference type="InterPro" id="IPR001503">
    <property type="entry name" value="Glyco_trans_10"/>
</dbReference>
<dbReference type="EC" id="2.4.1.-" evidence="12"/>
<gene>
    <name evidence="16" type="ORF">QYM36_004234</name>
</gene>
<comment type="caution">
    <text evidence="16">The sequence shown here is derived from an EMBL/GenBank/DDBJ whole genome shotgun (WGS) entry which is preliminary data.</text>
</comment>